<name>A0A8I1K6V8_9PSED</name>
<dbReference type="EMBL" id="JAEKCZ010000026">
    <property type="protein sequence ID" value="MBJ2259199.1"/>
    <property type="molecule type" value="Genomic_DNA"/>
</dbReference>
<comment type="caution">
    <text evidence="1">The sequence shown here is derived from an EMBL/GenBank/DDBJ whole genome shotgun (WGS) entry which is preliminary data.</text>
</comment>
<dbReference type="AlphaFoldDB" id="A0A8I1K6V8"/>
<reference evidence="1" key="1">
    <citation type="submission" date="2020-12" db="EMBL/GenBank/DDBJ databases">
        <title>Antibiotic resistance and phylogeny of Pseudomonas spp. isolated over three decades from chicken meat in the Norwegian food chain.</title>
        <authorList>
            <person name="Moen B."/>
        </authorList>
    </citation>
    <scope>NUCLEOTIDE SEQUENCE</scope>
    <source>
        <strain evidence="1">MF6762</strain>
    </source>
</reference>
<gene>
    <name evidence="1" type="ORF">JFT45_22110</name>
</gene>
<evidence type="ECO:0000313" key="1">
    <source>
        <dbReference type="EMBL" id="MBJ2259199.1"/>
    </source>
</evidence>
<dbReference type="RefSeq" id="WP_198822855.1">
    <property type="nucleotide sequence ID" value="NZ_JAEKCZ010000026.1"/>
</dbReference>
<proteinExistence type="predicted"/>
<protein>
    <submittedName>
        <fullName evidence="1">Uncharacterized protein</fullName>
    </submittedName>
</protein>
<dbReference type="Proteomes" id="UP000658390">
    <property type="component" value="Unassembled WGS sequence"/>
</dbReference>
<sequence>MADQSNPVAARPPLTKAQFIMLRSLGREGSWSEGSAPLWKLSRHWSLSRKHSIDAEDACWSLERMGLAESTRKTCCEAHRHDKVFTLSERGKAMLICINAHRRAFPLPQWMLTTELLALARACTAVTAIEPATVVQLILVQDRRENALGLGSVQERFVKLVKSARKITAVRSAQDLRALEEALRSSTSVPQEFADSIASVLKQQPQRIAVHDRIHQPTEQEKALS</sequence>
<evidence type="ECO:0000313" key="2">
    <source>
        <dbReference type="Proteomes" id="UP000658390"/>
    </source>
</evidence>
<accession>A0A8I1K6V8</accession>
<organism evidence="1 2">
    <name type="scientific">Pseudomonas psychrophila</name>
    <dbReference type="NCBI Taxonomy" id="122355"/>
    <lineage>
        <taxon>Bacteria</taxon>
        <taxon>Pseudomonadati</taxon>
        <taxon>Pseudomonadota</taxon>
        <taxon>Gammaproteobacteria</taxon>
        <taxon>Pseudomonadales</taxon>
        <taxon>Pseudomonadaceae</taxon>
        <taxon>Pseudomonas</taxon>
    </lineage>
</organism>